<dbReference type="EMBL" id="SGFE01000006">
    <property type="protein sequence ID" value="RZI33010.1"/>
    <property type="molecule type" value="Genomic_DNA"/>
</dbReference>
<organism evidence="1 2">
    <name type="scientific">Pseudomonas orientalis</name>
    <dbReference type="NCBI Taxonomy" id="76758"/>
    <lineage>
        <taxon>Bacteria</taxon>
        <taxon>Pseudomonadati</taxon>
        <taxon>Pseudomonadota</taxon>
        <taxon>Gammaproteobacteria</taxon>
        <taxon>Pseudomonadales</taxon>
        <taxon>Pseudomonadaceae</taxon>
        <taxon>Pseudomonas</taxon>
    </lineage>
</organism>
<proteinExistence type="predicted"/>
<reference evidence="1 2" key="1">
    <citation type="submission" date="2019-02" db="EMBL/GenBank/DDBJ databases">
        <title>Pseudomonas spp from wheat grain.</title>
        <authorList>
            <person name="Cho G.-S."/>
            <person name="Franz C.M.A.P."/>
        </authorList>
    </citation>
    <scope>NUCLEOTIDE SEQUENCE [LARGE SCALE GENOMIC DNA]</scope>
    <source>
        <strain evidence="1 2">133NRW</strain>
    </source>
</reference>
<dbReference type="AlphaFoldDB" id="A0A4V2DY68"/>
<evidence type="ECO:0000313" key="1">
    <source>
        <dbReference type="EMBL" id="RZI33010.1"/>
    </source>
</evidence>
<dbReference type="RefSeq" id="WP_065936496.1">
    <property type="nucleotide sequence ID" value="NZ_CAXAOR010000008.1"/>
</dbReference>
<evidence type="ECO:0000313" key="2">
    <source>
        <dbReference type="Proteomes" id="UP000293369"/>
    </source>
</evidence>
<name>A0A4V2DY68_9PSED</name>
<gene>
    <name evidence="1" type="ORF">EUX57_04205</name>
</gene>
<sequence length="130" mass="14771">MNGKCVKQKNILVLCRHAGVLLKYSALLNDVGYFRIGLCSSIKEVKRTLATTQQIDCFIVDGFKIGTADEQHIRTLSHGCLIKRFLLLGDFTFADQPKIFAWARTHHIQLLGMLRQPVNAGELERYLRVL</sequence>
<comment type="caution">
    <text evidence="1">The sequence shown here is derived from an EMBL/GenBank/DDBJ whole genome shotgun (WGS) entry which is preliminary data.</text>
</comment>
<dbReference type="Proteomes" id="UP000293369">
    <property type="component" value="Unassembled WGS sequence"/>
</dbReference>
<accession>A0A4V2DY68</accession>
<protein>
    <submittedName>
        <fullName evidence="1">Uncharacterized protein</fullName>
    </submittedName>
</protein>